<evidence type="ECO:0000313" key="2">
    <source>
        <dbReference type="Proteomes" id="UP000805193"/>
    </source>
</evidence>
<name>A0AC60P454_IXOPE</name>
<keyword evidence="2" id="KW-1185">Reference proteome</keyword>
<evidence type="ECO:0000313" key="1">
    <source>
        <dbReference type="EMBL" id="KAG0414169.1"/>
    </source>
</evidence>
<organism evidence="1 2">
    <name type="scientific">Ixodes persulcatus</name>
    <name type="common">Taiga tick</name>
    <dbReference type="NCBI Taxonomy" id="34615"/>
    <lineage>
        <taxon>Eukaryota</taxon>
        <taxon>Metazoa</taxon>
        <taxon>Ecdysozoa</taxon>
        <taxon>Arthropoda</taxon>
        <taxon>Chelicerata</taxon>
        <taxon>Arachnida</taxon>
        <taxon>Acari</taxon>
        <taxon>Parasitiformes</taxon>
        <taxon>Ixodida</taxon>
        <taxon>Ixodoidea</taxon>
        <taxon>Ixodidae</taxon>
        <taxon>Ixodinae</taxon>
        <taxon>Ixodes</taxon>
    </lineage>
</organism>
<sequence length="573" mass="64947">MKKLRRRPQKLPSMMTKQVLSVARARPENYPWLYGKLRRDDKDNPKRENVSKEVARLLGIVRCNILVFKLLPRCWVDREAKGRRLLLNHLLARDVRQMAGVVLINPHPFFLNREKAPKREYFTADGYHIHRILGVRKMSKLIKVHVKKKLGAQWIGVRHCLELPQIYSCSHCTLVQPLQDKRPQVVVVPQLHPPPITMPASHRLPANDTILAVPDLPNRMTGEEGLEEVPAVGSWYICRTVAAYSPSVFLDLNCVRMALRFFFFVLLKYCSHAAAKAVSRVMLTVLALLTYLTTQRFINAQQFQLPNHVDLRKSLGEKAALGCSGRVVARVYGRFPDSTLRWTLNGRRLLIDRHRHLFAGGDLTLTNLTLEDSGIYLCWMDYQEGGSVPVSLAALTGERPDLSPCLGHGITETERFMLMVPAQCTESPQSHWRTPRVGSKISLVVSEVPSLMLNSPGCLLLFCHTESVQRALSNICLVWLHNGTVFKTVKKPVSSVSLYVPKTQESDSGEWECRLMDSSDGVSWTAAWFRVKVRPRPPLMEAVSQDHYALAVFGVILGSAALYFACYWIRLSK</sequence>
<proteinExistence type="predicted"/>
<comment type="caution">
    <text evidence="1">The sequence shown here is derived from an EMBL/GenBank/DDBJ whole genome shotgun (WGS) entry which is preliminary data.</text>
</comment>
<reference evidence="1 2" key="1">
    <citation type="journal article" date="2020" name="Cell">
        <title>Large-Scale Comparative Analyses of Tick Genomes Elucidate Their Genetic Diversity and Vector Capacities.</title>
        <authorList>
            <consortium name="Tick Genome and Microbiome Consortium (TIGMIC)"/>
            <person name="Jia N."/>
            <person name="Wang J."/>
            <person name="Shi W."/>
            <person name="Du L."/>
            <person name="Sun Y."/>
            <person name="Zhan W."/>
            <person name="Jiang J.F."/>
            <person name="Wang Q."/>
            <person name="Zhang B."/>
            <person name="Ji P."/>
            <person name="Bell-Sakyi L."/>
            <person name="Cui X.M."/>
            <person name="Yuan T.T."/>
            <person name="Jiang B.G."/>
            <person name="Yang W.F."/>
            <person name="Lam T.T."/>
            <person name="Chang Q.C."/>
            <person name="Ding S.J."/>
            <person name="Wang X.J."/>
            <person name="Zhu J.G."/>
            <person name="Ruan X.D."/>
            <person name="Zhao L."/>
            <person name="Wei J.T."/>
            <person name="Ye R.Z."/>
            <person name="Que T.C."/>
            <person name="Du C.H."/>
            <person name="Zhou Y.H."/>
            <person name="Cheng J.X."/>
            <person name="Dai P.F."/>
            <person name="Guo W.B."/>
            <person name="Han X.H."/>
            <person name="Huang E.J."/>
            <person name="Li L.F."/>
            <person name="Wei W."/>
            <person name="Gao Y.C."/>
            <person name="Liu J.Z."/>
            <person name="Shao H.Z."/>
            <person name="Wang X."/>
            <person name="Wang C.C."/>
            <person name="Yang T.C."/>
            <person name="Huo Q.B."/>
            <person name="Li W."/>
            <person name="Chen H.Y."/>
            <person name="Chen S.E."/>
            <person name="Zhou L.G."/>
            <person name="Ni X.B."/>
            <person name="Tian J.H."/>
            <person name="Sheng Y."/>
            <person name="Liu T."/>
            <person name="Pan Y.S."/>
            <person name="Xia L.Y."/>
            <person name="Li J."/>
            <person name="Zhao F."/>
            <person name="Cao W.C."/>
        </authorList>
    </citation>
    <scope>NUCLEOTIDE SEQUENCE [LARGE SCALE GENOMIC DNA]</scope>
    <source>
        <strain evidence="1">Iper-2018</strain>
    </source>
</reference>
<dbReference type="Proteomes" id="UP000805193">
    <property type="component" value="Unassembled WGS sequence"/>
</dbReference>
<dbReference type="EMBL" id="JABSTQ010011195">
    <property type="protein sequence ID" value="KAG0414169.1"/>
    <property type="molecule type" value="Genomic_DNA"/>
</dbReference>
<protein>
    <submittedName>
        <fullName evidence="1">Uncharacterized protein</fullName>
    </submittedName>
</protein>
<accession>A0AC60P454</accession>
<gene>
    <name evidence="1" type="ORF">HPB47_008669</name>
</gene>